<feature type="domain" description="GHMP kinase C-terminal" evidence="13">
    <location>
        <begin position="281"/>
        <end position="363"/>
    </location>
</feature>
<feature type="domain" description="Galactokinase N-terminal" evidence="14">
    <location>
        <begin position="12"/>
        <end position="58"/>
    </location>
</feature>
<keyword evidence="10" id="KW-0119">Carbohydrate metabolism</keyword>
<dbReference type="PANTHER" id="PTHR10457">
    <property type="entry name" value="MEVALONATE KINASE/GALACTOKINASE"/>
    <property type="match status" value="1"/>
</dbReference>
<evidence type="ECO:0000259" key="12">
    <source>
        <dbReference type="Pfam" id="PF00288"/>
    </source>
</evidence>
<evidence type="ECO:0000256" key="6">
    <source>
        <dbReference type="ARBA" id="ARBA00022777"/>
    </source>
</evidence>
<keyword evidence="7" id="KW-0067">ATP-binding</keyword>
<dbReference type="InterPro" id="IPR000705">
    <property type="entry name" value="Galactokinase"/>
</dbReference>
<dbReference type="AlphaFoldDB" id="A0A7W8IFK0"/>
<keyword evidence="4" id="KW-0479">Metal-binding</keyword>
<evidence type="ECO:0000256" key="1">
    <source>
        <dbReference type="ARBA" id="ARBA00006566"/>
    </source>
</evidence>
<dbReference type="InterPro" id="IPR006204">
    <property type="entry name" value="GHMP_kinase_N_dom"/>
</dbReference>
<dbReference type="PRINTS" id="PR00959">
    <property type="entry name" value="MEVGALKINASE"/>
</dbReference>
<name>A0A7W8IFK0_9BACT</name>
<dbReference type="PANTHER" id="PTHR10457:SF7">
    <property type="entry name" value="GALACTOKINASE-RELATED"/>
    <property type="match status" value="1"/>
</dbReference>
<evidence type="ECO:0000256" key="9">
    <source>
        <dbReference type="ARBA" id="ARBA00023144"/>
    </source>
</evidence>
<dbReference type="SUPFAM" id="SSF55060">
    <property type="entry name" value="GHMP Kinase, C-terminal domain"/>
    <property type="match status" value="1"/>
</dbReference>
<evidence type="ECO:0000256" key="10">
    <source>
        <dbReference type="ARBA" id="ARBA00023277"/>
    </source>
</evidence>
<dbReference type="EMBL" id="JACHDY010000001">
    <property type="protein sequence ID" value="MBB5316220.1"/>
    <property type="molecule type" value="Genomic_DNA"/>
</dbReference>
<dbReference type="InterPro" id="IPR006203">
    <property type="entry name" value="GHMP_knse_ATP-bd_CS"/>
</dbReference>
<evidence type="ECO:0000313" key="16">
    <source>
        <dbReference type="Proteomes" id="UP000568106"/>
    </source>
</evidence>
<dbReference type="FunFam" id="3.30.230.10:FF:000017">
    <property type="entry name" value="Galactokinase"/>
    <property type="match status" value="1"/>
</dbReference>
<dbReference type="InterPro" id="IPR014721">
    <property type="entry name" value="Ribsml_uS5_D2-typ_fold_subgr"/>
</dbReference>
<evidence type="ECO:0000256" key="2">
    <source>
        <dbReference type="ARBA" id="ARBA00022490"/>
    </source>
</evidence>
<dbReference type="InterPro" id="IPR019539">
    <property type="entry name" value="GalKase_N"/>
</dbReference>
<dbReference type="GO" id="GO:0006012">
    <property type="term" value="P:galactose metabolic process"/>
    <property type="evidence" value="ECO:0007669"/>
    <property type="project" value="UniProtKB-UniRule"/>
</dbReference>
<feature type="domain" description="GHMP kinase N-terminal" evidence="12">
    <location>
        <begin position="94"/>
        <end position="176"/>
    </location>
</feature>
<reference evidence="15" key="1">
    <citation type="submission" date="2020-08" db="EMBL/GenBank/DDBJ databases">
        <title>Genomic Encyclopedia of Type Strains, Phase IV (KMG-V): Genome sequencing to study the core and pangenomes of soil and plant-associated prokaryotes.</title>
        <authorList>
            <person name="Whitman W."/>
        </authorList>
    </citation>
    <scope>NUCLEOTIDE SEQUENCE [LARGE SCALE GENOMIC DNA]</scope>
    <source>
        <strain evidence="15">M8UP27</strain>
    </source>
</reference>
<keyword evidence="9" id="KW-0299">Galactose metabolism</keyword>
<keyword evidence="8" id="KW-0460">Magnesium</keyword>
<protein>
    <recommendedName>
        <fullName evidence="11">Galactokinase</fullName>
        <ecNumber evidence="11">2.7.1.6</ecNumber>
    </recommendedName>
</protein>
<dbReference type="GO" id="GO:0046872">
    <property type="term" value="F:metal ion binding"/>
    <property type="evidence" value="ECO:0007669"/>
    <property type="project" value="UniProtKB-KW"/>
</dbReference>
<dbReference type="PROSITE" id="PS00627">
    <property type="entry name" value="GHMP_KINASES_ATP"/>
    <property type="match status" value="1"/>
</dbReference>
<evidence type="ECO:0000259" key="14">
    <source>
        <dbReference type="Pfam" id="PF10509"/>
    </source>
</evidence>
<comment type="caution">
    <text evidence="15">The sequence shown here is derived from an EMBL/GenBank/DDBJ whole genome shotgun (WGS) entry which is preliminary data.</text>
</comment>
<evidence type="ECO:0000256" key="5">
    <source>
        <dbReference type="ARBA" id="ARBA00022741"/>
    </source>
</evidence>
<dbReference type="Pfam" id="PF00288">
    <property type="entry name" value="GHMP_kinases_N"/>
    <property type="match status" value="1"/>
</dbReference>
<dbReference type="Pfam" id="PF08544">
    <property type="entry name" value="GHMP_kinases_C"/>
    <property type="match status" value="1"/>
</dbReference>
<evidence type="ECO:0000256" key="3">
    <source>
        <dbReference type="ARBA" id="ARBA00022679"/>
    </source>
</evidence>
<dbReference type="GO" id="GO:0005524">
    <property type="term" value="F:ATP binding"/>
    <property type="evidence" value="ECO:0007669"/>
    <property type="project" value="UniProtKB-UniRule"/>
</dbReference>
<keyword evidence="6" id="KW-0418">Kinase</keyword>
<keyword evidence="5" id="KW-0547">Nucleotide-binding</keyword>
<dbReference type="NCBIfam" id="TIGR00131">
    <property type="entry name" value="gal_kin"/>
    <property type="match status" value="1"/>
</dbReference>
<evidence type="ECO:0000256" key="11">
    <source>
        <dbReference type="NCBIfam" id="TIGR00131"/>
    </source>
</evidence>
<evidence type="ECO:0000259" key="13">
    <source>
        <dbReference type="Pfam" id="PF08544"/>
    </source>
</evidence>
<dbReference type="EC" id="2.7.1.6" evidence="11"/>
<dbReference type="InterPro" id="IPR013750">
    <property type="entry name" value="GHMP_kinase_C_dom"/>
</dbReference>
<keyword evidence="3 15" id="KW-0808">Transferase</keyword>
<evidence type="ECO:0000256" key="4">
    <source>
        <dbReference type="ARBA" id="ARBA00022723"/>
    </source>
</evidence>
<dbReference type="FunFam" id="3.30.70.890:FF:000001">
    <property type="entry name" value="Galactokinase"/>
    <property type="match status" value="1"/>
</dbReference>
<accession>A0A7W8IFK0</accession>
<keyword evidence="2" id="KW-0963">Cytoplasm</keyword>
<comment type="similarity">
    <text evidence="1">Belongs to the GHMP kinase family. GalK subfamily.</text>
</comment>
<dbReference type="InterPro" id="IPR006206">
    <property type="entry name" value="Mevalonate/galactokinase"/>
</dbReference>
<dbReference type="Proteomes" id="UP000568106">
    <property type="component" value="Unassembled WGS sequence"/>
</dbReference>
<dbReference type="PRINTS" id="PR00473">
    <property type="entry name" value="GALCTOKINASE"/>
</dbReference>
<dbReference type="Pfam" id="PF10509">
    <property type="entry name" value="GalKase_gal_bdg"/>
    <property type="match status" value="1"/>
</dbReference>
<dbReference type="Gene3D" id="3.30.70.890">
    <property type="entry name" value="GHMP kinase, C-terminal domain"/>
    <property type="match status" value="1"/>
</dbReference>
<organism evidence="15 16">
    <name type="scientific">Tunturiibacter empetritectus</name>
    <dbReference type="NCBI Taxonomy" id="3069691"/>
    <lineage>
        <taxon>Bacteria</taxon>
        <taxon>Pseudomonadati</taxon>
        <taxon>Acidobacteriota</taxon>
        <taxon>Terriglobia</taxon>
        <taxon>Terriglobales</taxon>
        <taxon>Acidobacteriaceae</taxon>
        <taxon>Tunturiibacter</taxon>
    </lineage>
</organism>
<dbReference type="GO" id="GO:0004335">
    <property type="term" value="F:galactokinase activity"/>
    <property type="evidence" value="ECO:0007669"/>
    <property type="project" value="UniProtKB-UniRule"/>
</dbReference>
<dbReference type="InterPro" id="IPR036554">
    <property type="entry name" value="GHMP_kinase_C_sf"/>
</dbReference>
<dbReference type="SUPFAM" id="SSF54211">
    <property type="entry name" value="Ribosomal protein S5 domain 2-like"/>
    <property type="match status" value="1"/>
</dbReference>
<evidence type="ECO:0000256" key="8">
    <source>
        <dbReference type="ARBA" id="ARBA00022842"/>
    </source>
</evidence>
<evidence type="ECO:0000256" key="7">
    <source>
        <dbReference type="ARBA" id="ARBA00022840"/>
    </source>
</evidence>
<dbReference type="PIRSF" id="PIRSF000530">
    <property type="entry name" value="Galactokinase"/>
    <property type="match status" value="1"/>
</dbReference>
<sequence>MMTYNEQALRLHQLRFGLEGKLFAAPARVNLIGEHTDYTGGLVMPMAIDFRTAAVLSKREDQRAVFYSANYDEEASYEVASLERTPKGHWSDYPAGVVWSLQQQGIAVSGFNMTLAGDVPLGAGLSSSASVEVATALALLAHAGANLPLEKLANLCRRAENEYVGAKSGIMDQFVVAGAVAHRAMLLDCRSLTFELLPLPDQVRVVICNSMVKHAVATGEYGDRRDEVESGQAVLQHERPHVKLLRDATLKDLEACKSKMSAASFARCKHIITENQRVLDAREALLHEDMRQFGSIMVEAHKSMRDDFAASCKEVDTLVEIAMQQPGCFGARITGGGFGGCTVNVVRAEAAEQFVATLKDEYAAKTGISAQCFISAPSDGALAMAANGGVE</sequence>
<dbReference type="InterPro" id="IPR020568">
    <property type="entry name" value="Ribosomal_Su5_D2-typ_SF"/>
</dbReference>
<dbReference type="Gene3D" id="3.30.230.10">
    <property type="match status" value="1"/>
</dbReference>
<evidence type="ECO:0000313" key="15">
    <source>
        <dbReference type="EMBL" id="MBB5316220.1"/>
    </source>
</evidence>
<dbReference type="GO" id="GO:0005829">
    <property type="term" value="C:cytosol"/>
    <property type="evidence" value="ECO:0007669"/>
    <property type="project" value="TreeGrafter"/>
</dbReference>
<proteinExistence type="inferred from homology"/>
<gene>
    <name evidence="15" type="ORF">HDF09_000870</name>
</gene>
<keyword evidence="16" id="KW-1185">Reference proteome</keyword>